<dbReference type="eggNOG" id="ENOG502SK0M">
    <property type="taxonomic scope" value="Eukaryota"/>
</dbReference>
<dbReference type="OMA" id="PRMKICA"/>
<proteinExistence type="predicted"/>
<dbReference type="KEGG" id="scm:SCHCO_02569425"/>
<dbReference type="HOGENOM" id="CLU_045014_0_0_1"/>
<dbReference type="AlphaFoldDB" id="D8Q034"/>
<dbReference type="InParanoid" id="D8Q034"/>
<reference evidence="1 2" key="1">
    <citation type="journal article" date="2010" name="Nat. Biotechnol.">
        <title>Genome sequence of the model mushroom Schizophyllum commune.</title>
        <authorList>
            <person name="Ohm R.A."/>
            <person name="de Jong J.F."/>
            <person name="Lugones L.G."/>
            <person name="Aerts A."/>
            <person name="Kothe E."/>
            <person name="Stajich J.E."/>
            <person name="de Vries R.P."/>
            <person name="Record E."/>
            <person name="Levasseur A."/>
            <person name="Baker S.E."/>
            <person name="Bartholomew K.A."/>
            <person name="Coutinho P.M."/>
            <person name="Erdmann S."/>
            <person name="Fowler T.J."/>
            <person name="Gathman A.C."/>
            <person name="Lombard V."/>
            <person name="Henrissat B."/>
            <person name="Knabe N."/>
            <person name="Kuees U."/>
            <person name="Lilly W.W."/>
            <person name="Lindquist E."/>
            <person name="Lucas S."/>
            <person name="Magnuson J.K."/>
            <person name="Piumi F."/>
            <person name="Raudaskoski M."/>
            <person name="Salamov A."/>
            <person name="Schmutz J."/>
            <person name="Schwarze F.W.M.R."/>
            <person name="vanKuyk P.A."/>
            <person name="Horton J.S."/>
            <person name="Grigoriev I.V."/>
            <person name="Woesten H.A.B."/>
        </authorList>
    </citation>
    <scope>NUCLEOTIDE SEQUENCE [LARGE SCALE GENOMIC DNA]</scope>
    <source>
        <strain evidence="2">H4-8 / FGSC 9210</strain>
    </source>
</reference>
<feature type="non-terminal residue" evidence="1">
    <location>
        <position position="359"/>
    </location>
</feature>
<dbReference type="Gene3D" id="3.40.50.1820">
    <property type="entry name" value="alpha/beta hydrolase"/>
    <property type="match status" value="1"/>
</dbReference>
<sequence>MQTQTISTGLQYAYTDSGPPENASSYSTLFFIHGYAFYSTANDTSSLSSTSAGRRSSAFTRTGICERLLPVASNQGIRLICINRRAYPHSTSFSEDEQRIFRDGSDDERKALLRAEGRSLALLIDALIVELALPKRVTILAWSMGNVYLLSLLASIRLLPGEIAQRLRTHVMSFILWDPPDEALGYERPQIYTPFTDENVPLDQRGAAFVRWLGNYWAHDHAPRDPQRLNALFLNADSPSTTERMSPAEFTDLTDFAAASTCDHWVVRPDFMHLIAHLRREALCDPRVMVEWQEPRIHYLWTEHAPWMVWWAKWCIEDDLARQKEEMPDIQFGMMEGCNHFSQWDAPKETLEAFHRCMS</sequence>
<keyword evidence="2" id="KW-1185">Reference proteome</keyword>
<dbReference type="SUPFAM" id="SSF53474">
    <property type="entry name" value="alpha/beta-Hydrolases"/>
    <property type="match status" value="1"/>
</dbReference>
<dbReference type="OrthoDB" id="3466517at2759"/>
<dbReference type="Proteomes" id="UP000007431">
    <property type="component" value="Unassembled WGS sequence"/>
</dbReference>
<organism evidence="2">
    <name type="scientific">Schizophyllum commune (strain H4-8 / FGSC 9210)</name>
    <name type="common">Split gill fungus</name>
    <dbReference type="NCBI Taxonomy" id="578458"/>
    <lineage>
        <taxon>Eukaryota</taxon>
        <taxon>Fungi</taxon>
        <taxon>Dikarya</taxon>
        <taxon>Basidiomycota</taxon>
        <taxon>Agaricomycotina</taxon>
        <taxon>Agaricomycetes</taxon>
        <taxon>Agaricomycetidae</taxon>
        <taxon>Agaricales</taxon>
        <taxon>Schizophyllaceae</taxon>
        <taxon>Schizophyllum</taxon>
    </lineage>
</organism>
<accession>D8Q034</accession>
<protein>
    <submittedName>
        <fullName evidence="1">Uncharacterized protein</fullName>
    </submittedName>
</protein>
<gene>
    <name evidence="1" type="ORF">SCHCODRAFT_106938</name>
</gene>
<dbReference type="EMBL" id="GL377304">
    <property type="protein sequence ID" value="EFI99545.1"/>
    <property type="molecule type" value="Genomic_DNA"/>
</dbReference>
<dbReference type="GeneID" id="9586433"/>
<dbReference type="RefSeq" id="XP_003034448.1">
    <property type="nucleotide sequence ID" value="XM_003034402.1"/>
</dbReference>
<evidence type="ECO:0000313" key="1">
    <source>
        <dbReference type="EMBL" id="EFI99545.1"/>
    </source>
</evidence>
<dbReference type="InterPro" id="IPR029058">
    <property type="entry name" value="AB_hydrolase_fold"/>
</dbReference>
<evidence type="ECO:0000313" key="2">
    <source>
        <dbReference type="Proteomes" id="UP000007431"/>
    </source>
</evidence>
<name>D8Q034_SCHCM</name>
<dbReference type="VEuPathDB" id="FungiDB:SCHCODRAFT_02569425"/>